<dbReference type="InterPro" id="IPR013320">
    <property type="entry name" value="ConA-like_dom_sf"/>
</dbReference>
<dbReference type="EMBL" id="AP025739">
    <property type="protein sequence ID" value="BDI33391.1"/>
    <property type="molecule type" value="Genomic_DNA"/>
</dbReference>
<dbReference type="Pfam" id="PF13385">
    <property type="entry name" value="Laminin_G_3"/>
    <property type="match status" value="1"/>
</dbReference>
<dbReference type="SUPFAM" id="SSF49899">
    <property type="entry name" value="Concanavalin A-like lectins/glucanases"/>
    <property type="match status" value="1"/>
</dbReference>
<dbReference type="RefSeq" id="WP_125206366.1">
    <property type="nucleotide sequence ID" value="NZ_AP025739.1"/>
</dbReference>
<accession>A0A402D5W6</accession>
<dbReference type="Proteomes" id="UP000287394">
    <property type="component" value="Chromosome"/>
</dbReference>
<sequence>MALEIISRLGAQKPAYPNPELDPVKVKDYGIVGAWGFTEASGVPSDAVSGKVATMHNMLWKPSAKGSCPTNNGSAWVDTNLSNLPTAAGTILWSVYPNFVYNDGNTHTFWSWSTSNNELTAHKFGASSIIDVGWNSSAGGDDRVHIAASNALITPNLWQDYAFTWSPAGSFFYRNGVLIASTTTPPVAVAPASTFQIGGRYNFPASDLGTNSQTEYLYYANRPLSQGEISAIAAAPYSIFLPHPALRYITAIPTLMVSTINVSDSAVGDDQGRAGLLAGFSDAATASDSVAVLIGRVSIAAGTTGTVASAGSSSAAPLAGSWQIFLGSSSIADSFVASGWNVSYSAGTFTITVPPGTTPSIGLANYFTAYYQSVPGAAPLYCSFDTTPDTGVIKSMTDSAVGADSAAGTGRIVTVSDSAVSSDTQGMAATIGVTDAGVGSESPIGPSQGINVADSAVSTDTQVVGGFLAEAHEMGIGFETTEVNASGAVTDNAYGQSIGVAISISSASASIPVADAGVGTDTMDFAASPIIAVTDTATGTDTATVPAQSGGSFAEALLN</sequence>
<evidence type="ECO:0000313" key="2">
    <source>
        <dbReference type="Proteomes" id="UP000287394"/>
    </source>
</evidence>
<name>A0A402D5W6_9BACT</name>
<dbReference type="KEGG" id="ccot:CCAX7_54420"/>
<keyword evidence="2" id="KW-1185">Reference proteome</keyword>
<dbReference type="AlphaFoldDB" id="A0A402D5W6"/>
<proteinExistence type="predicted"/>
<protein>
    <submittedName>
        <fullName evidence="1">Uncharacterized protein</fullName>
    </submittedName>
</protein>
<gene>
    <name evidence="1" type="ORF">CCAX7_54420</name>
</gene>
<dbReference type="Gene3D" id="2.60.120.200">
    <property type="match status" value="1"/>
</dbReference>
<evidence type="ECO:0000313" key="1">
    <source>
        <dbReference type="EMBL" id="BDI33391.1"/>
    </source>
</evidence>
<reference evidence="1 2" key="1">
    <citation type="journal article" date="2019" name="Int. J. Syst. Evol. Microbiol.">
        <title>Capsulimonas corticalis gen. nov., sp. nov., an aerobic capsulated bacterium, of a novel bacterial order, Capsulimonadales ord. nov., of the class Armatimonadia of the phylum Armatimonadetes.</title>
        <authorList>
            <person name="Li J."/>
            <person name="Kudo C."/>
            <person name="Tonouchi A."/>
        </authorList>
    </citation>
    <scope>NUCLEOTIDE SEQUENCE [LARGE SCALE GENOMIC DNA]</scope>
    <source>
        <strain evidence="1 2">AX-7</strain>
    </source>
</reference>
<organism evidence="1 2">
    <name type="scientific">Capsulimonas corticalis</name>
    <dbReference type="NCBI Taxonomy" id="2219043"/>
    <lineage>
        <taxon>Bacteria</taxon>
        <taxon>Bacillati</taxon>
        <taxon>Armatimonadota</taxon>
        <taxon>Armatimonadia</taxon>
        <taxon>Capsulimonadales</taxon>
        <taxon>Capsulimonadaceae</taxon>
        <taxon>Capsulimonas</taxon>
    </lineage>
</organism>